<dbReference type="AlphaFoldDB" id="A0A3N2CW03"/>
<evidence type="ECO:0000256" key="3">
    <source>
        <dbReference type="ARBA" id="ARBA00022475"/>
    </source>
</evidence>
<organism evidence="8 9">
    <name type="scientific">Nocardioides aurantiacus</name>
    <dbReference type="NCBI Taxonomy" id="86796"/>
    <lineage>
        <taxon>Bacteria</taxon>
        <taxon>Bacillati</taxon>
        <taxon>Actinomycetota</taxon>
        <taxon>Actinomycetes</taxon>
        <taxon>Propionibacteriales</taxon>
        <taxon>Nocardioidaceae</taxon>
        <taxon>Nocardioides</taxon>
    </lineage>
</organism>
<evidence type="ECO:0000256" key="5">
    <source>
        <dbReference type="ARBA" id="ARBA00022989"/>
    </source>
</evidence>
<evidence type="ECO:0000256" key="1">
    <source>
        <dbReference type="ARBA" id="ARBA00004651"/>
    </source>
</evidence>
<dbReference type="GO" id="GO:0005886">
    <property type="term" value="C:plasma membrane"/>
    <property type="evidence" value="ECO:0007669"/>
    <property type="project" value="UniProtKB-SubCell"/>
</dbReference>
<evidence type="ECO:0000256" key="4">
    <source>
        <dbReference type="ARBA" id="ARBA00022692"/>
    </source>
</evidence>
<evidence type="ECO:0000313" key="9">
    <source>
        <dbReference type="Proteomes" id="UP000281738"/>
    </source>
</evidence>
<keyword evidence="9" id="KW-1185">Reference proteome</keyword>
<dbReference type="GO" id="GO:0008324">
    <property type="term" value="F:monoatomic cation transmembrane transporter activity"/>
    <property type="evidence" value="ECO:0007669"/>
    <property type="project" value="InterPro"/>
</dbReference>
<dbReference type="RefSeq" id="WP_123391249.1">
    <property type="nucleotide sequence ID" value="NZ_RKHO01000001.1"/>
</dbReference>
<feature type="transmembrane region" description="Helical" evidence="7">
    <location>
        <begin position="42"/>
        <end position="61"/>
    </location>
</feature>
<keyword evidence="6 7" id="KW-0472">Membrane</keyword>
<dbReference type="Pfam" id="PF01899">
    <property type="entry name" value="MNHE"/>
    <property type="match status" value="1"/>
</dbReference>
<dbReference type="PANTHER" id="PTHR34584">
    <property type="entry name" value="NA(+)/H(+) ANTIPORTER SUBUNIT E1"/>
    <property type="match status" value="1"/>
</dbReference>
<feature type="transmembrane region" description="Helical" evidence="7">
    <location>
        <begin position="20"/>
        <end position="36"/>
    </location>
</feature>
<keyword evidence="4 7" id="KW-0812">Transmembrane</keyword>
<reference evidence="8 9" key="1">
    <citation type="submission" date="2018-11" db="EMBL/GenBank/DDBJ databases">
        <title>Sequencing the genomes of 1000 actinobacteria strains.</title>
        <authorList>
            <person name="Klenk H.-P."/>
        </authorList>
    </citation>
    <scope>NUCLEOTIDE SEQUENCE [LARGE SCALE GENOMIC DNA]</scope>
    <source>
        <strain evidence="8 9">DSM 12652</strain>
    </source>
</reference>
<dbReference type="NCBIfam" id="NF006521">
    <property type="entry name" value="PRK08965.1-5"/>
    <property type="match status" value="1"/>
</dbReference>
<sequence>MSPEVRTTRRGSTRPARYRAVQWPMVLWLTLVWWVLWGSYSALSLVGGVLVAVAACWVFPLPPLRMRVRLHPVGLLVLVGRFAVDVVVASLQVARTTLAPPDPLRSSLVEVRLRTESDLVLTAVAELVSLVPGTVVVEAHRGSHTLFLHAIDTDAAGVEAVRSMVWDQEARVLAAIGREGVPPEPAR</sequence>
<proteinExistence type="inferred from homology"/>
<protein>
    <submittedName>
        <fullName evidence="8">Multisubunit sodium/proton antiporter MrpE subunit</fullName>
    </submittedName>
</protein>
<dbReference type="OrthoDB" id="3556991at2"/>
<name>A0A3N2CW03_9ACTN</name>
<evidence type="ECO:0000313" key="8">
    <source>
        <dbReference type="EMBL" id="ROR91653.1"/>
    </source>
</evidence>
<keyword evidence="5 7" id="KW-1133">Transmembrane helix</keyword>
<gene>
    <name evidence="8" type="ORF">EDD33_2524</name>
</gene>
<comment type="caution">
    <text evidence="8">The sequence shown here is derived from an EMBL/GenBank/DDBJ whole genome shotgun (WGS) entry which is preliminary data.</text>
</comment>
<evidence type="ECO:0000256" key="2">
    <source>
        <dbReference type="ARBA" id="ARBA00006228"/>
    </source>
</evidence>
<keyword evidence="3" id="KW-1003">Cell membrane</keyword>
<accession>A0A3N2CW03</accession>
<dbReference type="EMBL" id="RKHO01000001">
    <property type="protein sequence ID" value="ROR91653.1"/>
    <property type="molecule type" value="Genomic_DNA"/>
</dbReference>
<dbReference type="PANTHER" id="PTHR34584:SF1">
    <property type="entry name" value="NA(+)_H(+) ANTIPORTER SUBUNIT E1"/>
    <property type="match status" value="1"/>
</dbReference>
<comment type="subcellular location">
    <subcellularLocation>
        <location evidence="1">Cell membrane</location>
        <topology evidence="1">Multi-pass membrane protein</topology>
    </subcellularLocation>
</comment>
<dbReference type="InterPro" id="IPR002758">
    <property type="entry name" value="Cation_antiport_E"/>
</dbReference>
<comment type="similarity">
    <text evidence="2">Belongs to the CPA3 antiporters (TC 2.A.63) subunit E family.</text>
</comment>
<dbReference type="Proteomes" id="UP000281738">
    <property type="component" value="Unassembled WGS sequence"/>
</dbReference>
<evidence type="ECO:0000256" key="7">
    <source>
        <dbReference type="SAM" id="Phobius"/>
    </source>
</evidence>
<evidence type="ECO:0000256" key="6">
    <source>
        <dbReference type="ARBA" id="ARBA00023136"/>
    </source>
</evidence>